<evidence type="ECO:0000256" key="8">
    <source>
        <dbReference type="SAM" id="Phobius"/>
    </source>
</evidence>
<accession>A0A1W6LN87</accession>
<feature type="transmembrane region" description="Helical" evidence="8">
    <location>
        <begin position="70"/>
        <end position="94"/>
    </location>
</feature>
<name>A0A1W6LN87_9BACT</name>
<feature type="transmembrane region" description="Helical" evidence="8">
    <location>
        <begin position="12"/>
        <end position="32"/>
    </location>
</feature>
<evidence type="ECO:0000256" key="5">
    <source>
        <dbReference type="ARBA" id="ARBA00022692"/>
    </source>
</evidence>
<dbReference type="KEGG" id="pbp:STSP1_01609"/>
<feature type="transmembrane region" description="Helical" evidence="8">
    <location>
        <begin position="266"/>
        <end position="286"/>
    </location>
</feature>
<feature type="transmembrane region" description="Helical" evidence="8">
    <location>
        <begin position="39"/>
        <end position="58"/>
    </location>
</feature>
<reference evidence="10" key="1">
    <citation type="submission" date="2017-04" db="EMBL/GenBank/DDBJ databases">
        <title>Comparative genomics and description of representatives of a novel lineage of planctomycetes thriving in anoxic sediments.</title>
        <authorList>
            <person name="Spring S."/>
            <person name="Bunk B."/>
            <person name="Sproer C."/>
        </authorList>
    </citation>
    <scope>NUCLEOTIDE SEQUENCE [LARGE SCALE GENOMIC DNA]</scope>
    <source>
        <strain evidence="10">ST-PulAB-D4</strain>
    </source>
</reference>
<keyword evidence="4" id="KW-1003">Cell membrane</keyword>
<feature type="transmembrane region" description="Helical" evidence="8">
    <location>
        <begin position="238"/>
        <end position="260"/>
    </location>
</feature>
<organism evidence="9 10">
    <name type="scientific">Sedimentisphaera salicampi</name>
    <dbReference type="NCBI Taxonomy" id="1941349"/>
    <lineage>
        <taxon>Bacteria</taxon>
        <taxon>Pseudomonadati</taxon>
        <taxon>Planctomycetota</taxon>
        <taxon>Phycisphaerae</taxon>
        <taxon>Sedimentisphaerales</taxon>
        <taxon>Sedimentisphaeraceae</taxon>
        <taxon>Sedimentisphaera</taxon>
    </lineage>
</organism>
<dbReference type="Pfam" id="PF03547">
    <property type="entry name" value="Mem_trans"/>
    <property type="match status" value="1"/>
</dbReference>
<dbReference type="EMBL" id="CP021023">
    <property type="protein sequence ID" value="ARN57211.1"/>
    <property type="molecule type" value="Genomic_DNA"/>
</dbReference>
<dbReference type="InterPro" id="IPR038770">
    <property type="entry name" value="Na+/solute_symporter_sf"/>
</dbReference>
<comment type="subcellular location">
    <subcellularLocation>
        <location evidence="1">Cell membrane</location>
        <topology evidence="1">Multi-pass membrane protein</topology>
    </subcellularLocation>
</comment>
<dbReference type="Gene3D" id="1.20.1530.20">
    <property type="match status" value="1"/>
</dbReference>
<feature type="transmembrane region" description="Helical" evidence="8">
    <location>
        <begin position="295"/>
        <end position="318"/>
    </location>
</feature>
<dbReference type="GO" id="GO:0055085">
    <property type="term" value="P:transmembrane transport"/>
    <property type="evidence" value="ECO:0007669"/>
    <property type="project" value="InterPro"/>
</dbReference>
<keyword evidence="3" id="KW-0813">Transport</keyword>
<dbReference type="InterPro" id="IPR004776">
    <property type="entry name" value="Mem_transp_PIN-like"/>
</dbReference>
<dbReference type="GO" id="GO:0005886">
    <property type="term" value="C:plasma membrane"/>
    <property type="evidence" value="ECO:0007669"/>
    <property type="project" value="UniProtKB-SubCell"/>
</dbReference>
<gene>
    <name evidence="9" type="ORF">STSP1_01609</name>
</gene>
<feature type="transmembrane region" description="Helical" evidence="8">
    <location>
        <begin position="106"/>
        <end position="125"/>
    </location>
</feature>
<dbReference type="Proteomes" id="UP000193334">
    <property type="component" value="Chromosome"/>
</dbReference>
<feature type="transmembrane region" description="Helical" evidence="8">
    <location>
        <begin position="181"/>
        <end position="202"/>
    </location>
</feature>
<keyword evidence="7 8" id="KW-0472">Membrane</keyword>
<dbReference type="OrthoDB" id="9794315at2"/>
<dbReference type="PANTHER" id="PTHR36838:SF4">
    <property type="entry name" value="AUXIN EFFLUX CARRIER FAMILY PROTEIN"/>
    <property type="match status" value="1"/>
</dbReference>
<keyword evidence="6 8" id="KW-1133">Transmembrane helix</keyword>
<comment type="similarity">
    <text evidence="2">Belongs to the auxin efflux carrier (TC 2.A.69) family.</text>
</comment>
<dbReference type="PANTHER" id="PTHR36838">
    <property type="entry name" value="AUXIN EFFLUX CARRIER FAMILY PROTEIN"/>
    <property type="match status" value="1"/>
</dbReference>
<evidence type="ECO:0000256" key="7">
    <source>
        <dbReference type="ARBA" id="ARBA00023136"/>
    </source>
</evidence>
<keyword evidence="5 8" id="KW-0812">Transmembrane</keyword>
<evidence type="ECO:0000313" key="10">
    <source>
        <dbReference type="Proteomes" id="UP000193334"/>
    </source>
</evidence>
<evidence type="ECO:0000256" key="4">
    <source>
        <dbReference type="ARBA" id="ARBA00022475"/>
    </source>
</evidence>
<evidence type="ECO:0000313" key="9">
    <source>
        <dbReference type="EMBL" id="ARN57211.1"/>
    </source>
</evidence>
<dbReference type="RefSeq" id="WP_085755874.1">
    <property type="nucleotide sequence ID" value="NZ_CP021023.1"/>
</dbReference>
<evidence type="ECO:0000256" key="3">
    <source>
        <dbReference type="ARBA" id="ARBA00022448"/>
    </source>
</evidence>
<evidence type="ECO:0000256" key="2">
    <source>
        <dbReference type="ARBA" id="ARBA00010145"/>
    </source>
</evidence>
<evidence type="ECO:0000256" key="6">
    <source>
        <dbReference type="ARBA" id="ARBA00022989"/>
    </source>
</evidence>
<dbReference type="AlphaFoldDB" id="A0A1W6LN87"/>
<keyword evidence="10" id="KW-1185">Reference proteome</keyword>
<evidence type="ECO:0000256" key="1">
    <source>
        <dbReference type="ARBA" id="ARBA00004651"/>
    </source>
</evidence>
<sequence length="319" mass="34025">MNAEALQHILNIISPIFIMIGLGAALKAWNFITDDLAEGLNKLVFWVGIPVFLFYKIAAAEKSFSDVLNLYYVVMIGVGVSILAALLLSLVLKLDRPSKAAFLQGSFRGNILFIGLPLAVFTFADQGAGKIEEIEELVLLSISLLTPSFNLIAIFLLVSTTSKIDIAFPARVVKRLIKNPIIISVLCGLAYAQVFDSIPLPVERSCRIIGQMTLPLAILSIGANIVASRGASDFNTAFLASLIKVAVGPAAGFAAIYFLFDMQYEQQVIAMLLLACPTAVSSFVIAEQLGANKNLAAAIIVVSSILAAGSTAGVLYLLQ</sequence>
<dbReference type="STRING" id="1941349.STSP1_01609"/>
<protein>
    <submittedName>
        <fullName evidence="9">Auxin efflux carrier</fullName>
    </submittedName>
</protein>
<proteinExistence type="inferred from homology"/>
<feature type="transmembrane region" description="Helical" evidence="8">
    <location>
        <begin position="137"/>
        <end position="160"/>
    </location>
</feature>